<reference evidence="2 3" key="1">
    <citation type="submission" date="2019-08" db="EMBL/GenBank/DDBJ databases">
        <title>Actinomadura sp. nov. CYP1-5 isolated from mountain soil.</title>
        <authorList>
            <person name="Songsumanus A."/>
            <person name="Kuncharoen N."/>
            <person name="Kudo T."/>
            <person name="Yuki M."/>
            <person name="Igarashi Y."/>
            <person name="Tanasupawat S."/>
        </authorList>
    </citation>
    <scope>NUCLEOTIDE SEQUENCE [LARGE SCALE GENOMIC DNA]</scope>
    <source>
        <strain evidence="2 3">JCM 14158</strain>
    </source>
</reference>
<comment type="caution">
    <text evidence="2">The sequence shown here is derived from an EMBL/GenBank/DDBJ whole genome shotgun (WGS) entry which is preliminary data.</text>
</comment>
<sequence length="71" mass="7839">MSGEGLLVLGLVVLAISTGVHWGRARRAVTDTRSRRQRLSELRQAVARERGQSAMVTVVTVVAMFVLVTYR</sequence>
<keyword evidence="3" id="KW-1185">Reference proteome</keyword>
<keyword evidence="1" id="KW-0472">Membrane</keyword>
<keyword evidence="1" id="KW-1133">Transmembrane helix</keyword>
<name>A0A5D0N6K4_9ACTN</name>
<gene>
    <name evidence="2" type="ORF">FXF69_39505</name>
</gene>
<evidence type="ECO:0000313" key="3">
    <source>
        <dbReference type="Proteomes" id="UP000323380"/>
    </source>
</evidence>
<dbReference type="AlphaFoldDB" id="A0A5D0N6K4"/>
<evidence type="ECO:0000313" key="2">
    <source>
        <dbReference type="EMBL" id="TYB40082.1"/>
    </source>
</evidence>
<dbReference type="EMBL" id="VSFG01000013">
    <property type="protein sequence ID" value="TYB40082.1"/>
    <property type="molecule type" value="Genomic_DNA"/>
</dbReference>
<accession>A0A5D0N6K4</accession>
<evidence type="ECO:0000256" key="1">
    <source>
        <dbReference type="SAM" id="Phobius"/>
    </source>
</evidence>
<protein>
    <submittedName>
        <fullName evidence="2">Uncharacterized protein</fullName>
    </submittedName>
</protein>
<proteinExistence type="predicted"/>
<dbReference type="Proteomes" id="UP000323380">
    <property type="component" value="Unassembled WGS sequence"/>
</dbReference>
<keyword evidence="1" id="KW-0812">Transmembrane</keyword>
<organism evidence="2 3">
    <name type="scientific">Actinomadura chibensis</name>
    <dbReference type="NCBI Taxonomy" id="392828"/>
    <lineage>
        <taxon>Bacteria</taxon>
        <taxon>Bacillati</taxon>
        <taxon>Actinomycetota</taxon>
        <taxon>Actinomycetes</taxon>
        <taxon>Streptosporangiales</taxon>
        <taxon>Thermomonosporaceae</taxon>
        <taxon>Actinomadura</taxon>
    </lineage>
</organism>
<feature type="transmembrane region" description="Helical" evidence="1">
    <location>
        <begin position="51"/>
        <end position="70"/>
    </location>
</feature>
<dbReference type="RefSeq" id="WP_148344803.1">
    <property type="nucleotide sequence ID" value="NZ_VSFG01000013.1"/>
</dbReference>